<feature type="transmembrane region" description="Helical" evidence="1">
    <location>
        <begin position="97"/>
        <end position="116"/>
    </location>
</feature>
<protein>
    <submittedName>
        <fullName evidence="2">DoxX family protein</fullName>
    </submittedName>
</protein>
<dbReference type="AlphaFoldDB" id="A0A2S0RDK3"/>
<dbReference type="PANTHER" id="PTHR36974">
    <property type="entry name" value="MEMBRANE PROTEIN-RELATED"/>
    <property type="match status" value="1"/>
</dbReference>
<dbReference type="RefSeq" id="WP_108370407.1">
    <property type="nucleotide sequence ID" value="NZ_CP028811.1"/>
</dbReference>
<keyword evidence="1" id="KW-0472">Membrane</keyword>
<dbReference type="OrthoDB" id="327939at2"/>
<gene>
    <name evidence="2" type="ORF">HYN48_06885</name>
</gene>
<organism evidence="2 3">
    <name type="scientific">Flavobacterium magnum</name>
    <dbReference type="NCBI Taxonomy" id="2162713"/>
    <lineage>
        <taxon>Bacteria</taxon>
        <taxon>Pseudomonadati</taxon>
        <taxon>Bacteroidota</taxon>
        <taxon>Flavobacteriia</taxon>
        <taxon>Flavobacteriales</taxon>
        <taxon>Flavobacteriaceae</taxon>
        <taxon>Flavobacterium</taxon>
    </lineage>
</organism>
<feature type="transmembrane region" description="Helical" evidence="1">
    <location>
        <begin position="42"/>
        <end position="62"/>
    </location>
</feature>
<keyword evidence="1" id="KW-1133">Transmembrane helix</keyword>
<sequence length="122" mass="13938">MALPWHLYVMASLYLLAGLNHFRKPGLYLKIIPAYLPWHKTINYVSGAAEIIIAICLCFPEISAVTAWALIALLIVIFPANIYMYTDEKASLNTPRWLLMLRLPLQVVLVIWAYIYTDGLPF</sequence>
<reference evidence="2 3" key="1">
    <citation type="submission" date="2018-04" db="EMBL/GenBank/DDBJ databases">
        <title>Genome sequencing of Flavobacterium sp. HYN0048.</title>
        <authorList>
            <person name="Yi H."/>
            <person name="Baek C."/>
        </authorList>
    </citation>
    <scope>NUCLEOTIDE SEQUENCE [LARGE SCALE GENOMIC DNA]</scope>
    <source>
        <strain evidence="2 3">HYN0048</strain>
    </source>
</reference>
<keyword evidence="1" id="KW-0812">Transmembrane</keyword>
<dbReference type="PANTHER" id="PTHR36974:SF1">
    <property type="entry name" value="DOXX FAMILY MEMBRANE PROTEIN"/>
    <property type="match status" value="1"/>
</dbReference>
<feature type="transmembrane region" description="Helical" evidence="1">
    <location>
        <begin position="68"/>
        <end position="85"/>
    </location>
</feature>
<proteinExistence type="predicted"/>
<evidence type="ECO:0000313" key="2">
    <source>
        <dbReference type="EMBL" id="AWA29823.1"/>
    </source>
</evidence>
<accession>A0A2S0RDK3</accession>
<dbReference type="EMBL" id="CP028811">
    <property type="protein sequence ID" value="AWA29823.1"/>
    <property type="molecule type" value="Genomic_DNA"/>
</dbReference>
<feature type="transmembrane region" description="Helical" evidence="1">
    <location>
        <begin position="6"/>
        <end position="22"/>
    </location>
</feature>
<keyword evidence="3" id="KW-1185">Reference proteome</keyword>
<dbReference type="Proteomes" id="UP000244193">
    <property type="component" value="Chromosome"/>
</dbReference>
<evidence type="ECO:0000256" key="1">
    <source>
        <dbReference type="SAM" id="Phobius"/>
    </source>
</evidence>
<dbReference type="KEGG" id="fmg:HYN48_06885"/>
<evidence type="ECO:0000313" key="3">
    <source>
        <dbReference type="Proteomes" id="UP000244193"/>
    </source>
</evidence>
<name>A0A2S0RDK3_9FLAO</name>